<evidence type="ECO:0000313" key="1">
    <source>
        <dbReference type="EMBL" id="AOP32549.1"/>
    </source>
</evidence>
<dbReference type="OrthoDB" id="8592135at2"/>
<proteinExistence type="predicted"/>
<keyword evidence="2" id="KW-1185">Reference proteome</keyword>
<dbReference type="KEGG" id="laj:A0128_00845"/>
<dbReference type="RefSeq" id="WP_069605799.1">
    <property type="nucleotide sequence ID" value="NZ_CP015217.1"/>
</dbReference>
<reference evidence="1 2" key="1">
    <citation type="submission" date="2016-04" db="EMBL/GenBank/DDBJ databases">
        <title>Complete genome seqeunce of Leptospira alstonii serovar Room22.</title>
        <authorList>
            <person name="Nally J.E."/>
            <person name="Bayles D.O."/>
            <person name="Hurley D."/>
            <person name="Fanning S."/>
            <person name="McMahon B.J."/>
            <person name="Arent Z."/>
        </authorList>
    </citation>
    <scope>NUCLEOTIDE SEQUENCE [LARGE SCALE GENOMIC DNA]</scope>
    <source>
        <strain evidence="1 2">GWTS #1</strain>
    </source>
</reference>
<gene>
    <name evidence="1" type="ORF">A0128_00845</name>
</gene>
<dbReference type="EMBL" id="CP015217">
    <property type="protein sequence ID" value="AOP32549.1"/>
    <property type="molecule type" value="Genomic_DNA"/>
</dbReference>
<organism evidence="1 2">
    <name type="scientific">Leptospira tipperaryensis</name>
    <dbReference type="NCBI Taxonomy" id="2564040"/>
    <lineage>
        <taxon>Bacteria</taxon>
        <taxon>Pseudomonadati</taxon>
        <taxon>Spirochaetota</taxon>
        <taxon>Spirochaetia</taxon>
        <taxon>Leptospirales</taxon>
        <taxon>Leptospiraceae</taxon>
        <taxon>Leptospira</taxon>
    </lineage>
</organism>
<name>A0A1D7USE7_9LEPT</name>
<protein>
    <recommendedName>
        <fullName evidence="3">DUF1353 domain-containing protein</fullName>
    </recommendedName>
</protein>
<evidence type="ECO:0008006" key="3">
    <source>
        <dbReference type="Google" id="ProtNLM"/>
    </source>
</evidence>
<evidence type="ECO:0000313" key="2">
    <source>
        <dbReference type="Proteomes" id="UP000094197"/>
    </source>
</evidence>
<dbReference type="AlphaFoldDB" id="A0A1D7USE7"/>
<sequence>MNQITFKNLRNYKYQLMKNYDYQTSIRVSSPLQIGIPEVKIFVELSSDGILKIESGYAWDGPSGPTFDTKTFMRGSLIHDALYQLMREEKLDRKIYRKSADAILKEVCLEDGMNFFRANYVYQFVRWFGESSAKPKDETKEWEVAP</sequence>
<accession>A0A1D7USE7</accession>
<dbReference type="Proteomes" id="UP000094197">
    <property type="component" value="Chromosome 1"/>
</dbReference>